<gene>
    <name evidence="4" type="ORF">J0J18_23905</name>
</gene>
<protein>
    <submittedName>
        <fullName evidence="4">Hpt domain-containing protein</fullName>
    </submittedName>
</protein>
<feature type="non-terminal residue" evidence="4">
    <location>
        <position position="92"/>
    </location>
</feature>
<dbReference type="PROSITE" id="PS50894">
    <property type="entry name" value="HPT"/>
    <property type="match status" value="1"/>
</dbReference>
<dbReference type="Gene3D" id="1.20.120.160">
    <property type="entry name" value="HPT domain"/>
    <property type="match status" value="1"/>
</dbReference>
<keyword evidence="2" id="KW-0597">Phosphoprotein</keyword>
<dbReference type="AlphaFoldDB" id="A0AAW4HJ73"/>
<accession>A0AAW4HJ73</accession>
<dbReference type="PANTHER" id="PTHR43395:SF10">
    <property type="entry name" value="CHEMOTAXIS PROTEIN CHEA"/>
    <property type="match status" value="1"/>
</dbReference>
<feature type="domain" description="HPt" evidence="3">
    <location>
        <begin position="1"/>
        <end position="63"/>
    </location>
</feature>
<keyword evidence="1" id="KW-0902">Two-component regulatory system</keyword>
<dbReference type="GO" id="GO:0004672">
    <property type="term" value="F:protein kinase activity"/>
    <property type="evidence" value="ECO:0007669"/>
    <property type="project" value="UniProtKB-ARBA"/>
</dbReference>
<dbReference type="RefSeq" id="WP_206623287.1">
    <property type="nucleotide sequence ID" value="NZ_JAFKOQ010000148.1"/>
</dbReference>
<dbReference type="InterPro" id="IPR008207">
    <property type="entry name" value="Sig_transdc_His_kin_Hpt_dom"/>
</dbReference>
<dbReference type="Pfam" id="PF01627">
    <property type="entry name" value="Hpt"/>
    <property type="match status" value="1"/>
</dbReference>
<dbReference type="PANTHER" id="PTHR43395">
    <property type="entry name" value="SENSOR HISTIDINE KINASE CHEA"/>
    <property type="match status" value="1"/>
</dbReference>
<feature type="modified residue" description="Phosphohistidine" evidence="2">
    <location>
        <position position="6"/>
    </location>
</feature>
<dbReference type="SUPFAM" id="SSF47226">
    <property type="entry name" value="Histidine-containing phosphotransfer domain, HPT domain"/>
    <property type="match status" value="1"/>
</dbReference>
<comment type="caution">
    <text evidence="4">The sequence shown here is derived from an EMBL/GenBank/DDBJ whole genome shotgun (WGS) entry which is preliminary data.</text>
</comment>
<evidence type="ECO:0000256" key="2">
    <source>
        <dbReference type="PROSITE-ProRule" id="PRU00110"/>
    </source>
</evidence>
<evidence type="ECO:0000259" key="3">
    <source>
        <dbReference type="PROSITE" id="PS50894"/>
    </source>
</evidence>
<dbReference type="EMBL" id="JAFKOQ010000148">
    <property type="protein sequence ID" value="MBN8124741.1"/>
    <property type="molecule type" value="Genomic_DNA"/>
</dbReference>
<name>A0AAW4HJ73_VIBVL</name>
<dbReference type="CDD" id="cd00088">
    <property type="entry name" value="HPT"/>
    <property type="match status" value="1"/>
</dbReference>
<proteinExistence type="predicted"/>
<sequence length="92" mass="10279">IFRAAHSIKGGAGTFNLHEISEFTHAVETYLDLIRNQKKQLTAQGVDTLLKSCDVIRNMRDRREQETAIDEALKQQVGAELQALLADQGADR</sequence>
<dbReference type="GO" id="GO:0000160">
    <property type="term" value="P:phosphorelay signal transduction system"/>
    <property type="evidence" value="ECO:0007669"/>
    <property type="project" value="UniProtKB-KW"/>
</dbReference>
<evidence type="ECO:0000313" key="5">
    <source>
        <dbReference type="Proteomes" id="UP000664056"/>
    </source>
</evidence>
<feature type="non-terminal residue" evidence="4">
    <location>
        <position position="1"/>
    </location>
</feature>
<dbReference type="Proteomes" id="UP000664056">
    <property type="component" value="Unassembled WGS sequence"/>
</dbReference>
<dbReference type="InterPro" id="IPR036641">
    <property type="entry name" value="HPT_dom_sf"/>
</dbReference>
<evidence type="ECO:0000313" key="4">
    <source>
        <dbReference type="EMBL" id="MBN8124741.1"/>
    </source>
</evidence>
<dbReference type="InterPro" id="IPR051315">
    <property type="entry name" value="Bact_Chemotaxis_CheA"/>
</dbReference>
<evidence type="ECO:0000256" key="1">
    <source>
        <dbReference type="ARBA" id="ARBA00023012"/>
    </source>
</evidence>
<organism evidence="4 5">
    <name type="scientific">Vibrio vulnificus</name>
    <dbReference type="NCBI Taxonomy" id="672"/>
    <lineage>
        <taxon>Bacteria</taxon>
        <taxon>Pseudomonadati</taxon>
        <taxon>Pseudomonadota</taxon>
        <taxon>Gammaproteobacteria</taxon>
        <taxon>Vibrionales</taxon>
        <taxon>Vibrionaceae</taxon>
        <taxon>Vibrio</taxon>
    </lineage>
</organism>
<reference evidence="4" key="1">
    <citation type="submission" date="2021-03" db="EMBL/GenBank/DDBJ databases">
        <title>Study of the foodborne Vibrio vulnificus isolates from China.</title>
        <authorList>
            <person name="Zheng Z."/>
            <person name="Ye L."/>
        </authorList>
    </citation>
    <scope>NUCLEOTIDE SEQUENCE</scope>
    <source>
        <strain evidence="4">Vv1582</strain>
    </source>
</reference>